<proteinExistence type="predicted"/>
<dbReference type="AlphaFoldDB" id="A0A4Y2DYQ6"/>
<evidence type="ECO:0000313" key="3">
    <source>
        <dbReference type="Proteomes" id="UP000499080"/>
    </source>
</evidence>
<organism evidence="2 3">
    <name type="scientific">Araneus ventricosus</name>
    <name type="common">Orbweaver spider</name>
    <name type="synonym">Epeira ventricosa</name>
    <dbReference type="NCBI Taxonomy" id="182803"/>
    <lineage>
        <taxon>Eukaryota</taxon>
        <taxon>Metazoa</taxon>
        <taxon>Ecdysozoa</taxon>
        <taxon>Arthropoda</taxon>
        <taxon>Chelicerata</taxon>
        <taxon>Arachnida</taxon>
        <taxon>Araneae</taxon>
        <taxon>Araneomorphae</taxon>
        <taxon>Entelegynae</taxon>
        <taxon>Araneoidea</taxon>
        <taxon>Araneidae</taxon>
        <taxon>Araneus</taxon>
    </lineage>
</organism>
<name>A0A4Y2DYQ6_ARAVE</name>
<comment type="caution">
    <text evidence="2">The sequence shown here is derived from an EMBL/GenBank/DDBJ whole genome shotgun (WGS) entry which is preliminary data.</text>
</comment>
<protein>
    <submittedName>
        <fullName evidence="2">Uncharacterized protein</fullName>
    </submittedName>
</protein>
<feature type="chain" id="PRO_5021394151" evidence="1">
    <location>
        <begin position="21"/>
        <end position="103"/>
    </location>
</feature>
<sequence length="103" mass="12113">MVVPNFLLKLLQQFFSFVRSMGIVMQEDDTITQHARLVCVGWLHGDQVTISFFRNSRNTYLAQGSLQTVMWKQLQGHHFYHVGLNKLVLHSDKRLNRFSDYVE</sequence>
<accession>A0A4Y2DYQ6</accession>
<keyword evidence="1" id="KW-0732">Signal</keyword>
<dbReference type="Proteomes" id="UP000499080">
    <property type="component" value="Unassembled WGS sequence"/>
</dbReference>
<keyword evidence="3" id="KW-1185">Reference proteome</keyword>
<evidence type="ECO:0000313" key="2">
    <source>
        <dbReference type="EMBL" id="GBM22000.1"/>
    </source>
</evidence>
<evidence type="ECO:0000256" key="1">
    <source>
        <dbReference type="SAM" id="SignalP"/>
    </source>
</evidence>
<dbReference type="EMBL" id="BGPR01000471">
    <property type="protein sequence ID" value="GBM22000.1"/>
    <property type="molecule type" value="Genomic_DNA"/>
</dbReference>
<feature type="signal peptide" evidence="1">
    <location>
        <begin position="1"/>
        <end position="20"/>
    </location>
</feature>
<gene>
    <name evidence="2" type="ORF">AVEN_263848_1</name>
</gene>
<reference evidence="2 3" key="1">
    <citation type="journal article" date="2019" name="Sci. Rep.">
        <title>Orb-weaving spider Araneus ventricosus genome elucidates the spidroin gene catalogue.</title>
        <authorList>
            <person name="Kono N."/>
            <person name="Nakamura H."/>
            <person name="Ohtoshi R."/>
            <person name="Moran D.A.P."/>
            <person name="Shinohara A."/>
            <person name="Yoshida Y."/>
            <person name="Fujiwara M."/>
            <person name="Mori M."/>
            <person name="Tomita M."/>
            <person name="Arakawa K."/>
        </authorList>
    </citation>
    <scope>NUCLEOTIDE SEQUENCE [LARGE SCALE GENOMIC DNA]</scope>
</reference>